<comment type="caution">
    <text evidence="1">The sequence shown here is derived from an EMBL/GenBank/DDBJ whole genome shotgun (WGS) entry which is preliminary data.</text>
</comment>
<reference evidence="1 2" key="1">
    <citation type="submission" date="2023-10" db="EMBL/GenBank/DDBJ databases">
        <authorList>
            <person name="Maclean D."/>
            <person name="Macfadyen A."/>
        </authorList>
    </citation>
    <scope>NUCLEOTIDE SEQUENCE [LARGE SCALE GENOMIC DNA]</scope>
</reference>
<accession>A0AAV1HWT3</accession>
<evidence type="ECO:0000313" key="2">
    <source>
        <dbReference type="Proteomes" id="UP001314263"/>
    </source>
</evidence>
<proteinExistence type="predicted"/>
<sequence>MLDGRKTLAPPVGGVEVTTMDASASIAGSSVCITPTQAAGRRPRREAIQHGSHSRGMLLRLIACTAIVQCSGELESLHLGMNPKGHSSQVFPHIMDMSIHLDMDLRNRSCQPCASDHPLGPQCCGMCGFWENLRYKNVDRQPWVAPCNIRDVSNLLEDLKGKGMDLAAFEAKELFEIIKGRTLWLIGDSQTERWYDSIECFLSEFLEQEPRVAPFDDTSANLWLMNLEERLEHKGSFWAPPKPSICALYKDNTRVCNIRINKADELANPALRVLQSNGEQLHRDIAILNAGLHYGINANEQYTADLAFFTRFVEEHREDLPTLIWKDTPPQHFEYENGYFWWADGSQKGKNAGEKHERCRALTEEELATEEMQAGGWYNSVATPIIQAAGIDVFDAFPETVPLWSFHMWDKDCTHYCMPGPYELWTYMLTQKLKTTTFRG</sequence>
<keyword evidence="2" id="KW-1185">Reference proteome</keyword>
<evidence type="ECO:0000313" key="1">
    <source>
        <dbReference type="EMBL" id="CAK0746946.1"/>
    </source>
</evidence>
<organism evidence="1 2">
    <name type="scientific">Coccomyxa viridis</name>
    <dbReference type="NCBI Taxonomy" id="1274662"/>
    <lineage>
        <taxon>Eukaryota</taxon>
        <taxon>Viridiplantae</taxon>
        <taxon>Chlorophyta</taxon>
        <taxon>core chlorophytes</taxon>
        <taxon>Trebouxiophyceae</taxon>
        <taxon>Trebouxiophyceae incertae sedis</taxon>
        <taxon>Coccomyxaceae</taxon>
        <taxon>Coccomyxa</taxon>
    </lineage>
</organism>
<dbReference type="Proteomes" id="UP001314263">
    <property type="component" value="Unassembled WGS sequence"/>
</dbReference>
<dbReference type="AlphaFoldDB" id="A0AAV1HWT3"/>
<name>A0AAV1HWT3_9CHLO</name>
<protein>
    <submittedName>
        <fullName evidence="1">Uncharacterized protein</fullName>
    </submittedName>
</protein>
<gene>
    <name evidence="1" type="ORF">CVIRNUC_001730</name>
</gene>
<dbReference type="EMBL" id="CAUYUE010000002">
    <property type="protein sequence ID" value="CAK0746946.1"/>
    <property type="molecule type" value="Genomic_DNA"/>
</dbReference>